<dbReference type="NCBIfam" id="TIGR02550">
    <property type="entry name" value="flagell_flgL"/>
    <property type="match status" value="1"/>
</dbReference>
<dbReference type="SUPFAM" id="SSF64518">
    <property type="entry name" value="Phase 1 flagellin"/>
    <property type="match status" value="1"/>
</dbReference>
<evidence type="ECO:0000256" key="6">
    <source>
        <dbReference type="SAM" id="MobiDB-lite"/>
    </source>
</evidence>
<dbReference type="PANTHER" id="PTHR42792">
    <property type="entry name" value="FLAGELLIN"/>
    <property type="match status" value="1"/>
</dbReference>
<evidence type="ECO:0000256" key="1">
    <source>
        <dbReference type="ARBA" id="ARBA00004365"/>
    </source>
</evidence>
<dbReference type="PANTHER" id="PTHR42792:SF1">
    <property type="entry name" value="FLAGELLAR HOOK-ASSOCIATED PROTEIN 3"/>
    <property type="match status" value="1"/>
</dbReference>
<evidence type="ECO:0000259" key="7">
    <source>
        <dbReference type="Pfam" id="PF00669"/>
    </source>
</evidence>
<evidence type="ECO:0000313" key="8">
    <source>
        <dbReference type="EMBL" id="BBG30369.1"/>
    </source>
</evidence>
<dbReference type="RefSeq" id="WP_027705477.1">
    <property type="nucleotide sequence ID" value="NZ_AP018933.1"/>
</dbReference>
<keyword evidence="5" id="KW-0975">Bacterial flagellum</keyword>
<reference evidence="8 9" key="1">
    <citation type="submission" date="2018-09" db="EMBL/GenBank/DDBJ databases">
        <title>Zymobacter palmae IAM14233 (=T109) whole genome analysis.</title>
        <authorList>
            <person name="Yanase H."/>
        </authorList>
    </citation>
    <scope>NUCLEOTIDE SEQUENCE [LARGE SCALE GENOMIC DNA]</scope>
    <source>
        <strain evidence="8 9">IAM14233</strain>
    </source>
</reference>
<feature type="region of interest" description="Disordered" evidence="6">
    <location>
        <begin position="1"/>
        <end position="20"/>
    </location>
</feature>
<dbReference type="GO" id="GO:0071973">
    <property type="term" value="P:bacterial-type flagellum-dependent cell motility"/>
    <property type="evidence" value="ECO:0007669"/>
    <property type="project" value="InterPro"/>
</dbReference>
<dbReference type="GO" id="GO:0005576">
    <property type="term" value="C:extracellular region"/>
    <property type="evidence" value="ECO:0007669"/>
    <property type="project" value="UniProtKB-SubCell"/>
</dbReference>
<evidence type="ECO:0000313" key="9">
    <source>
        <dbReference type="Proteomes" id="UP000267342"/>
    </source>
</evidence>
<keyword evidence="4" id="KW-0964">Secreted</keyword>
<dbReference type="EMBL" id="AP018933">
    <property type="protein sequence ID" value="BBG30369.1"/>
    <property type="molecule type" value="Genomic_DNA"/>
</dbReference>
<dbReference type="OrthoDB" id="9768249at2"/>
<comment type="subcellular location">
    <subcellularLocation>
        <location evidence="1">Bacterial flagellum</location>
    </subcellularLocation>
    <subcellularLocation>
        <location evidence="2">Secreted</location>
    </subcellularLocation>
</comment>
<dbReference type="KEGG" id="zpl:ZBT109_1613"/>
<keyword evidence="8" id="KW-0282">Flagellum</keyword>
<dbReference type="GO" id="GO:0005198">
    <property type="term" value="F:structural molecule activity"/>
    <property type="evidence" value="ECO:0007669"/>
    <property type="project" value="InterPro"/>
</dbReference>
<evidence type="ECO:0000256" key="3">
    <source>
        <dbReference type="ARBA" id="ARBA00005709"/>
    </source>
</evidence>
<dbReference type="Gene3D" id="1.20.1330.10">
    <property type="entry name" value="f41 fragment of flagellin, N-terminal domain"/>
    <property type="match status" value="1"/>
</dbReference>
<organism evidence="8 9">
    <name type="scientific">Zymobacter palmae</name>
    <dbReference type="NCBI Taxonomy" id="33074"/>
    <lineage>
        <taxon>Bacteria</taxon>
        <taxon>Pseudomonadati</taxon>
        <taxon>Pseudomonadota</taxon>
        <taxon>Gammaproteobacteria</taxon>
        <taxon>Oceanospirillales</taxon>
        <taxon>Halomonadaceae</taxon>
        <taxon>Zymobacter group</taxon>
        <taxon>Zymobacter</taxon>
    </lineage>
</organism>
<proteinExistence type="inferred from homology"/>
<feature type="compositionally biased region" description="Low complexity" evidence="6">
    <location>
        <begin position="1"/>
        <end position="13"/>
    </location>
</feature>
<evidence type="ECO:0000256" key="4">
    <source>
        <dbReference type="ARBA" id="ARBA00022525"/>
    </source>
</evidence>
<comment type="similarity">
    <text evidence="3">Belongs to the bacterial flagellin family.</text>
</comment>
<evidence type="ECO:0000256" key="2">
    <source>
        <dbReference type="ARBA" id="ARBA00004613"/>
    </source>
</evidence>
<feature type="domain" description="Flagellin N-terminal" evidence="7">
    <location>
        <begin position="3"/>
        <end position="140"/>
    </location>
</feature>
<keyword evidence="8" id="KW-0966">Cell projection</keyword>
<name>A0A348HFG7_9GAMM</name>
<dbReference type="Proteomes" id="UP000267342">
    <property type="component" value="Chromosome"/>
</dbReference>
<dbReference type="Pfam" id="PF00669">
    <property type="entry name" value="Flagellin_N"/>
    <property type="match status" value="1"/>
</dbReference>
<dbReference type="InterPro" id="IPR013384">
    <property type="entry name" value="Flagell_FlgL"/>
</dbReference>
<protein>
    <submittedName>
        <fullName evidence="8">Flagellin and related hook-associated proteins</fullName>
    </submittedName>
</protein>
<accession>A0A348HFG7</accession>
<keyword evidence="8" id="KW-0969">Cilium</keyword>
<dbReference type="InterPro" id="IPR001492">
    <property type="entry name" value="Flagellin"/>
</dbReference>
<keyword evidence="9" id="KW-1185">Reference proteome</keyword>
<dbReference type="AlphaFoldDB" id="A0A348HFG7"/>
<dbReference type="GO" id="GO:0009424">
    <property type="term" value="C:bacterial-type flagellum hook"/>
    <property type="evidence" value="ECO:0007669"/>
    <property type="project" value="InterPro"/>
</dbReference>
<dbReference type="InterPro" id="IPR001029">
    <property type="entry name" value="Flagellin_N"/>
</dbReference>
<gene>
    <name evidence="8" type="ORF">ZBT109_1613</name>
</gene>
<sequence>MRISSSLLQSRSLAGMQKQQTTMEEAYTKVITNQRITNPSDDAYGSARLVGLDNEMSKNGQYSSTRTEMNNQLKLQETALSSATDALQDVRTRVVQALNGTLTDEDRSALAKNLRGDYETLSSVASTRDGSGNYLFSGYKSDQPPYNIDESTMTITQTASGQDYQGGDRMSYRVDASRTVSGVVTADSAFKTSDGENLFNVIKDMVNALETPTEDGTTSVSSIQDTLSAGLKKLDSGMDNISIVRAEGGTRMNEISALDTQWADNKVNLQDSIDKLGVTDMAEAISNYSLSQVGYEAAIRSYAMLNGTSLMDLL</sequence>
<evidence type="ECO:0000256" key="5">
    <source>
        <dbReference type="ARBA" id="ARBA00023143"/>
    </source>
</evidence>
<dbReference type="STRING" id="1123510.GCA_000620025_02441"/>